<evidence type="ECO:0000313" key="3">
    <source>
        <dbReference type="Proteomes" id="UP001470230"/>
    </source>
</evidence>
<dbReference type="Proteomes" id="UP001470230">
    <property type="component" value="Unassembled WGS sequence"/>
</dbReference>
<evidence type="ECO:0000256" key="1">
    <source>
        <dbReference type="SAM" id="Coils"/>
    </source>
</evidence>
<comment type="caution">
    <text evidence="2">The sequence shown here is derived from an EMBL/GenBank/DDBJ whole genome shotgun (WGS) entry which is preliminary data.</text>
</comment>
<gene>
    <name evidence="2" type="ORF">M9Y10_031506</name>
</gene>
<keyword evidence="1" id="KW-0175">Coiled coil</keyword>
<reference evidence="2 3" key="1">
    <citation type="submission" date="2024-04" db="EMBL/GenBank/DDBJ databases">
        <title>Tritrichomonas musculus Genome.</title>
        <authorList>
            <person name="Alves-Ferreira E."/>
            <person name="Grigg M."/>
            <person name="Lorenzi H."/>
            <person name="Galac M."/>
        </authorList>
    </citation>
    <scope>NUCLEOTIDE SEQUENCE [LARGE SCALE GENOMIC DNA]</scope>
    <source>
        <strain evidence="2 3">EAF2021</strain>
    </source>
</reference>
<dbReference type="EMBL" id="JAPFFF010000050">
    <property type="protein sequence ID" value="KAK8839798.1"/>
    <property type="molecule type" value="Genomic_DNA"/>
</dbReference>
<evidence type="ECO:0000313" key="2">
    <source>
        <dbReference type="EMBL" id="KAK8839798.1"/>
    </source>
</evidence>
<protein>
    <recommendedName>
        <fullName evidence="4">Protein kinase domain-containing protein</fullName>
    </recommendedName>
</protein>
<keyword evidence="3" id="KW-1185">Reference proteome</keyword>
<proteinExistence type="predicted"/>
<dbReference type="InterPro" id="IPR011009">
    <property type="entry name" value="Kinase-like_dom_sf"/>
</dbReference>
<dbReference type="SUPFAM" id="SSF56112">
    <property type="entry name" value="Protein kinase-like (PK-like)"/>
    <property type="match status" value="1"/>
</dbReference>
<name>A0ABR2H0S6_9EUKA</name>
<accession>A0ABR2H0S6</accession>
<feature type="coiled-coil region" evidence="1">
    <location>
        <begin position="5"/>
        <end position="95"/>
    </location>
</feature>
<sequence length="184" mass="21572">MMKELSILKTENSKLREDNELKNKEIMKLKTENSKLRKDNELRNKEIMKLKTENSKLRKEEEMKIDAKRRLEKENESLQNQLKELKKKISSITKQTNTSSSVGNKSKTQQESILELLGSQEIEQLKIVKKIGQGSQSEVYEVTREQHYALKVLLIADELIELSSKSIVFKTLQRLLQEYEILHL</sequence>
<organism evidence="2 3">
    <name type="scientific">Tritrichomonas musculus</name>
    <dbReference type="NCBI Taxonomy" id="1915356"/>
    <lineage>
        <taxon>Eukaryota</taxon>
        <taxon>Metamonada</taxon>
        <taxon>Parabasalia</taxon>
        <taxon>Tritrichomonadida</taxon>
        <taxon>Tritrichomonadidae</taxon>
        <taxon>Tritrichomonas</taxon>
    </lineage>
</organism>
<evidence type="ECO:0008006" key="4">
    <source>
        <dbReference type="Google" id="ProtNLM"/>
    </source>
</evidence>